<feature type="transmembrane region" description="Helical" evidence="1">
    <location>
        <begin position="12"/>
        <end position="30"/>
    </location>
</feature>
<gene>
    <name evidence="3" type="ORF">FHS60_000530</name>
</gene>
<dbReference type="PANTHER" id="PTHR42709:SF4">
    <property type="entry name" value="INNER MEMBRANE PROTEIN YQAA"/>
    <property type="match status" value="1"/>
</dbReference>
<keyword evidence="1" id="KW-0472">Membrane</keyword>
<organism evidence="3 4">
    <name type="scientific">Alloprevotella rava</name>
    <dbReference type="NCBI Taxonomy" id="671218"/>
    <lineage>
        <taxon>Bacteria</taxon>
        <taxon>Pseudomonadati</taxon>
        <taxon>Bacteroidota</taxon>
        <taxon>Bacteroidia</taxon>
        <taxon>Bacteroidales</taxon>
        <taxon>Prevotellaceae</taxon>
        <taxon>Alloprevotella</taxon>
    </lineage>
</organism>
<reference evidence="3 4" key="1">
    <citation type="submission" date="2020-08" db="EMBL/GenBank/DDBJ databases">
        <title>Genomic Encyclopedia of Type Strains, Phase IV (KMG-IV): sequencing the most valuable type-strain genomes for metagenomic binning, comparative biology and taxonomic classification.</title>
        <authorList>
            <person name="Goeker M."/>
        </authorList>
    </citation>
    <scope>NUCLEOTIDE SEQUENCE [LARGE SCALE GENOMIC DNA]</scope>
    <source>
        <strain evidence="3 4">DSM 22548</strain>
    </source>
</reference>
<evidence type="ECO:0000259" key="2">
    <source>
        <dbReference type="Pfam" id="PF09335"/>
    </source>
</evidence>
<sequence length="150" mass="16288">MLESLQQLLIENGALGMFLAAFLAGSFLPFSSEVVMVGLLTAGTPATGLLIWGTLGNVLGALFNYGIGSLGKEEWIQQWTKVSPEKLERGKRKVRKYGSWAGLLAWIPLLGSVITVAMGYLRTNLLYSVFNIAVGKFARYAILISAYKAL</sequence>
<dbReference type="AlphaFoldDB" id="A0A7W5ULU0"/>
<feature type="domain" description="VTT" evidence="2">
    <location>
        <begin position="35"/>
        <end position="145"/>
    </location>
</feature>
<evidence type="ECO:0000256" key="1">
    <source>
        <dbReference type="SAM" id="Phobius"/>
    </source>
</evidence>
<proteinExistence type="predicted"/>
<evidence type="ECO:0000313" key="4">
    <source>
        <dbReference type="Proteomes" id="UP000541425"/>
    </source>
</evidence>
<dbReference type="Pfam" id="PF09335">
    <property type="entry name" value="VTT_dom"/>
    <property type="match status" value="1"/>
</dbReference>
<keyword evidence="1" id="KW-1133">Transmembrane helix</keyword>
<name>A0A7W5ULU0_9BACT</name>
<dbReference type="RefSeq" id="WP_009347657.1">
    <property type="nucleotide sequence ID" value="NZ_JACICA010000002.1"/>
</dbReference>
<accession>A0A7W5ULU0</accession>
<protein>
    <submittedName>
        <fullName evidence="3">Membrane protein YqaA with SNARE-associated domain</fullName>
    </submittedName>
</protein>
<comment type="caution">
    <text evidence="3">The sequence shown here is derived from an EMBL/GenBank/DDBJ whole genome shotgun (WGS) entry which is preliminary data.</text>
</comment>
<feature type="transmembrane region" description="Helical" evidence="1">
    <location>
        <begin position="97"/>
        <end position="120"/>
    </location>
</feature>
<dbReference type="InterPro" id="IPR032816">
    <property type="entry name" value="VTT_dom"/>
</dbReference>
<dbReference type="Proteomes" id="UP000541425">
    <property type="component" value="Unassembled WGS sequence"/>
</dbReference>
<feature type="transmembrane region" description="Helical" evidence="1">
    <location>
        <begin position="50"/>
        <end position="67"/>
    </location>
</feature>
<dbReference type="EMBL" id="JACICA010000002">
    <property type="protein sequence ID" value="MBB3702077.1"/>
    <property type="molecule type" value="Genomic_DNA"/>
</dbReference>
<feature type="transmembrane region" description="Helical" evidence="1">
    <location>
        <begin position="126"/>
        <end position="147"/>
    </location>
</feature>
<dbReference type="InterPro" id="IPR051311">
    <property type="entry name" value="DedA_domain"/>
</dbReference>
<dbReference type="PANTHER" id="PTHR42709">
    <property type="entry name" value="ALKALINE PHOSPHATASE LIKE PROTEIN"/>
    <property type="match status" value="1"/>
</dbReference>
<evidence type="ECO:0000313" key="3">
    <source>
        <dbReference type="EMBL" id="MBB3702077.1"/>
    </source>
</evidence>
<keyword evidence="1" id="KW-0812">Transmembrane</keyword>